<dbReference type="Proteomes" id="UP000305887">
    <property type="component" value="Unassembled WGS sequence"/>
</dbReference>
<comment type="caution">
    <text evidence="2">The sequence shown here is derived from an EMBL/GenBank/DDBJ whole genome shotgun (WGS) entry which is preliminary data.</text>
</comment>
<accession>A0A5C4MLL5</accession>
<keyword evidence="3" id="KW-1185">Reference proteome</keyword>
<evidence type="ECO:0000256" key="1">
    <source>
        <dbReference type="SAM" id="MobiDB-lite"/>
    </source>
</evidence>
<dbReference type="RefSeq" id="WP_139078984.1">
    <property type="nucleotide sequence ID" value="NZ_VDFU01000051.1"/>
</dbReference>
<dbReference type="OrthoDB" id="8410695at2"/>
<gene>
    <name evidence="2" type="ORF">FHG66_20370</name>
</gene>
<proteinExistence type="predicted"/>
<dbReference type="AlphaFoldDB" id="A0A5C4MLL5"/>
<protein>
    <submittedName>
        <fullName evidence="2">Phosphatidylserine synthase</fullName>
    </submittedName>
</protein>
<evidence type="ECO:0000313" key="3">
    <source>
        <dbReference type="Proteomes" id="UP000305887"/>
    </source>
</evidence>
<dbReference type="Gene3D" id="3.30.870.10">
    <property type="entry name" value="Endonuclease Chain A"/>
    <property type="match status" value="1"/>
</dbReference>
<dbReference type="CDD" id="cd09133">
    <property type="entry name" value="PLDc_unchar5"/>
    <property type="match status" value="1"/>
</dbReference>
<name>A0A5C4MLL5_9RHOB</name>
<dbReference type="SUPFAM" id="SSF56024">
    <property type="entry name" value="Phospholipase D/nuclease"/>
    <property type="match status" value="1"/>
</dbReference>
<dbReference type="EMBL" id="VDFU01000051">
    <property type="protein sequence ID" value="TNC45040.1"/>
    <property type="molecule type" value="Genomic_DNA"/>
</dbReference>
<sequence length="623" mass="67789">MQIAIPVYRLSCKVGIDRGRAWSVIEELVLWALAQKARTIAELSTQSGLHRQLIVASVARMMRFRLVELSVRSNGAVFQASSYGKEVVASGRTLPFFPKREAKRVSFVIERVAGNFFPGGQVRLVSEAALAQEVDDDLRVVVVEGGGPTMSHEANFARLSKIAARGWEEQLAIVDGRTASLRSEFMLIRVVDGVPRNLPDTASETLRRVIATAAAVPRGTSTVPVEYQGPSPEPETVPSVHACSFGPDDVVIGGSAQLALFQRILRLAHRRVIIHSTFLDHKRFRELLDEIRAACIRGVSFDLLWGAETLDADEDNRNGVAAVEIARIIREDRDLARRFRIHLRSTGSHSKLLLADSLEGDWTAAVGSCNWLSSPFRAVELTAVLSDPHVVADVAEALQRMVGRRGLSDDIATEMSLVARELRRLTPRGGSAQVSLLLGDRHDALMRSASGQTRQRFIVGSHRLGSTARPGVMMPGEAAVSRSDATVSLLYTVPSGPLKKRHARKLAEEAAENGVRLLRVDPPLHGKFLAWDDDDLAITSLNWASAASDLDFPQADIGVHVHAPDIAADAVKRLGLIYPELVDDHSVPTERTPQMDVEDKGPMVETPLPVSSGVGSLTGEAPD</sequence>
<feature type="region of interest" description="Disordered" evidence="1">
    <location>
        <begin position="585"/>
        <end position="623"/>
    </location>
</feature>
<evidence type="ECO:0000313" key="2">
    <source>
        <dbReference type="EMBL" id="TNC45040.1"/>
    </source>
</evidence>
<organism evidence="2 3">
    <name type="scientific">Rubellimicrobium rubrum</name>
    <dbReference type="NCBI Taxonomy" id="2585369"/>
    <lineage>
        <taxon>Bacteria</taxon>
        <taxon>Pseudomonadati</taxon>
        <taxon>Pseudomonadota</taxon>
        <taxon>Alphaproteobacteria</taxon>
        <taxon>Rhodobacterales</taxon>
        <taxon>Roseobacteraceae</taxon>
        <taxon>Rubellimicrobium</taxon>
    </lineage>
</organism>
<reference evidence="2 3" key="1">
    <citation type="submission" date="2019-06" db="EMBL/GenBank/DDBJ databases">
        <title>YIM 131921 draft genome.</title>
        <authorList>
            <person name="Jiang L."/>
        </authorList>
    </citation>
    <scope>NUCLEOTIDE SEQUENCE [LARGE SCALE GENOMIC DNA]</scope>
    <source>
        <strain evidence="2 3">YIM 131921</strain>
    </source>
</reference>